<protein>
    <submittedName>
        <fullName evidence="1">Uncharacterized protein</fullName>
    </submittedName>
</protein>
<dbReference type="AlphaFoldDB" id="A0AAV7PC93"/>
<reference evidence="1" key="1">
    <citation type="journal article" date="2022" name="bioRxiv">
        <title>Sequencing and chromosome-scale assembly of the giantPleurodeles waltlgenome.</title>
        <authorList>
            <person name="Brown T."/>
            <person name="Elewa A."/>
            <person name="Iarovenko S."/>
            <person name="Subramanian E."/>
            <person name="Araus A.J."/>
            <person name="Petzold A."/>
            <person name="Susuki M."/>
            <person name="Suzuki K.-i.T."/>
            <person name="Hayashi T."/>
            <person name="Toyoda A."/>
            <person name="Oliveira C."/>
            <person name="Osipova E."/>
            <person name="Leigh N.D."/>
            <person name="Simon A."/>
            <person name="Yun M.H."/>
        </authorList>
    </citation>
    <scope>NUCLEOTIDE SEQUENCE</scope>
    <source>
        <strain evidence="1">20211129_DDA</strain>
        <tissue evidence="1">Liver</tissue>
    </source>
</reference>
<feature type="non-terminal residue" evidence="1">
    <location>
        <position position="1"/>
    </location>
</feature>
<evidence type="ECO:0000313" key="2">
    <source>
        <dbReference type="Proteomes" id="UP001066276"/>
    </source>
</evidence>
<feature type="non-terminal residue" evidence="1">
    <location>
        <position position="78"/>
    </location>
</feature>
<proteinExistence type="predicted"/>
<gene>
    <name evidence="1" type="ORF">NDU88_004359</name>
</gene>
<name>A0AAV7PC93_PLEWA</name>
<evidence type="ECO:0000313" key="1">
    <source>
        <dbReference type="EMBL" id="KAJ1125946.1"/>
    </source>
</evidence>
<keyword evidence="2" id="KW-1185">Reference proteome</keyword>
<sequence>QRCGVIGRKASTATSPPLILISEIYKAQIRAAALYGAELWGSHRQMDTLQTKENNFLRHISRLGRGTPMLPLRLDLGL</sequence>
<comment type="caution">
    <text evidence="1">The sequence shown here is derived from an EMBL/GenBank/DDBJ whole genome shotgun (WGS) entry which is preliminary data.</text>
</comment>
<dbReference type="EMBL" id="JANPWB010000011">
    <property type="protein sequence ID" value="KAJ1125946.1"/>
    <property type="molecule type" value="Genomic_DNA"/>
</dbReference>
<dbReference type="Proteomes" id="UP001066276">
    <property type="component" value="Chromosome 7"/>
</dbReference>
<accession>A0AAV7PC93</accession>
<organism evidence="1 2">
    <name type="scientific">Pleurodeles waltl</name>
    <name type="common">Iberian ribbed newt</name>
    <dbReference type="NCBI Taxonomy" id="8319"/>
    <lineage>
        <taxon>Eukaryota</taxon>
        <taxon>Metazoa</taxon>
        <taxon>Chordata</taxon>
        <taxon>Craniata</taxon>
        <taxon>Vertebrata</taxon>
        <taxon>Euteleostomi</taxon>
        <taxon>Amphibia</taxon>
        <taxon>Batrachia</taxon>
        <taxon>Caudata</taxon>
        <taxon>Salamandroidea</taxon>
        <taxon>Salamandridae</taxon>
        <taxon>Pleurodelinae</taxon>
        <taxon>Pleurodeles</taxon>
    </lineage>
</organism>